<gene>
    <name evidence="6" type="ORF">FIBSPDRAFT_962570</name>
</gene>
<dbReference type="PANTHER" id="PTHR10272:SF0">
    <property type="entry name" value="PLATELET-ACTIVATING FACTOR ACETYLHYDROLASE"/>
    <property type="match status" value="1"/>
</dbReference>
<keyword evidence="3" id="KW-0442">Lipid degradation</keyword>
<feature type="region of interest" description="Disordered" evidence="5">
    <location>
        <begin position="140"/>
        <end position="212"/>
    </location>
</feature>
<feature type="region of interest" description="Disordered" evidence="5">
    <location>
        <begin position="260"/>
        <end position="306"/>
    </location>
</feature>
<dbReference type="GO" id="GO:0003847">
    <property type="term" value="F:1-alkyl-2-acetylglycerophosphocholine esterase activity"/>
    <property type="evidence" value="ECO:0007669"/>
    <property type="project" value="UniProtKB-EC"/>
</dbReference>
<dbReference type="EC" id="3.1.1.47" evidence="1"/>
<feature type="compositionally biased region" description="Low complexity" evidence="5">
    <location>
        <begin position="142"/>
        <end position="161"/>
    </location>
</feature>
<evidence type="ECO:0000256" key="3">
    <source>
        <dbReference type="ARBA" id="ARBA00022963"/>
    </source>
</evidence>
<evidence type="ECO:0000256" key="4">
    <source>
        <dbReference type="ARBA" id="ARBA00023098"/>
    </source>
</evidence>
<dbReference type="EMBL" id="KV417668">
    <property type="protein sequence ID" value="KZP11135.1"/>
    <property type="molecule type" value="Genomic_DNA"/>
</dbReference>
<dbReference type="PANTHER" id="PTHR10272">
    <property type="entry name" value="PLATELET-ACTIVATING FACTOR ACETYLHYDROLASE"/>
    <property type="match status" value="1"/>
</dbReference>
<keyword evidence="4" id="KW-0443">Lipid metabolism</keyword>
<dbReference type="Gene3D" id="3.40.50.1820">
    <property type="entry name" value="alpha/beta hydrolase"/>
    <property type="match status" value="1"/>
</dbReference>
<proteinExistence type="predicted"/>
<feature type="region of interest" description="Disordered" evidence="5">
    <location>
        <begin position="562"/>
        <end position="609"/>
    </location>
</feature>
<accession>A0A166A0X1</accession>
<dbReference type="STRING" id="436010.A0A166A0X1"/>
<keyword evidence="2" id="KW-0378">Hydrolase</keyword>
<feature type="compositionally biased region" description="Basic and acidic residues" evidence="5">
    <location>
        <begin position="275"/>
        <end position="306"/>
    </location>
</feature>
<dbReference type="Proteomes" id="UP000076532">
    <property type="component" value="Unassembled WGS sequence"/>
</dbReference>
<dbReference type="SUPFAM" id="SSF53474">
    <property type="entry name" value="alpha/beta-Hydrolases"/>
    <property type="match status" value="1"/>
</dbReference>
<feature type="compositionally biased region" description="Basic and acidic residues" evidence="5">
    <location>
        <begin position="357"/>
        <end position="369"/>
    </location>
</feature>
<name>A0A166A0X1_9AGAM</name>
<feature type="region of interest" description="Disordered" evidence="5">
    <location>
        <begin position="357"/>
        <end position="416"/>
    </location>
</feature>
<evidence type="ECO:0000313" key="6">
    <source>
        <dbReference type="EMBL" id="KZP11135.1"/>
    </source>
</evidence>
<sequence>MSALDEPQVPPIQNEQRSRFGTFLTRSLPEYTGPLPVGVRDIELPVPRQTFGSFQHAKMPGQGASLVMDSVLFSVFYPCVQGDSKHEKQIWFPKFEQTIDGLLGMAKRTPKWGYKILAYPLVAAAIYGTTLPARSNAPLRAPSPSFASPTSPSASKSSAAARTAEPDTSTRDSRSSAPESAHELEREPTKRELNEPEHAPAPAALDPVPDSDAPDAKWPLLIFSHGVGGSRQKYSHFCGEMASRGWVVVAIEHRDGTSPESVILLGDADGGAPAGREDTKRENGREGKAGKGKGEGGKGTTREGGRARLDWLDWGDCHWPHMDTQPTDDRTLRREQLRMRVAETYAVLRAMRGEDAADACDPHTDEGGQRRVRQGKGQGWGGARGARADVADADGKGEREEEREESGQGWGGLQGNVDARHPVLVGHSLGGSAAIMAAAEDGGKRFAASAIVALDPAAQRMVPWSAPIPAPLLVIGSEEFTHSEDFSCLRDVIPCAPERMVLSIVGTTHAAFTDASLILPAYINRRTGLKVDPAKFWAVCVDAAGEFLRGNGAFVAAQATRVGPRGEGGGEEGAGEGSGARKARAREGREGKGVGGSGLEQGTFVVHDL</sequence>
<evidence type="ECO:0000313" key="7">
    <source>
        <dbReference type="Proteomes" id="UP000076532"/>
    </source>
</evidence>
<evidence type="ECO:0000256" key="1">
    <source>
        <dbReference type="ARBA" id="ARBA00013201"/>
    </source>
</evidence>
<feature type="compositionally biased region" description="Low complexity" evidence="5">
    <location>
        <begin position="200"/>
        <end position="211"/>
    </location>
</feature>
<feature type="compositionally biased region" description="Basic and acidic residues" evidence="5">
    <location>
        <begin position="164"/>
        <end position="198"/>
    </location>
</feature>
<dbReference type="Pfam" id="PF03403">
    <property type="entry name" value="PAF-AH_p_II"/>
    <property type="match status" value="3"/>
</dbReference>
<organism evidence="6 7">
    <name type="scientific">Athelia psychrophila</name>
    <dbReference type="NCBI Taxonomy" id="1759441"/>
    <lineage>
        <taxon>Eukaryota</taxon>
        <taxon>Fungi</taxon>
        <taxon>Dikarya</taxon>
        <taxon>Basidiomycota</taxon>
        <taxon>Agaricomycotina</taxon>
        <taxon>Agaricomycetes</taxon>
        <taxon>Agaricomycetidae</taxon>
        <taxon>Atheliales</taxon>
        <taxon>Atheliaceae</taxon>
        <taxon>Athelia</taxon>
    </lineage>
</organism>
<dbReference type="OrthoDB" id="2363873at2759"/>
<keyword evidence="7" id="KW-1185">Reference proteome</keyword>
<feature type="compositionally biased region" description="Basic and acidic residues" evidence="5">
    <location>
        <begin position="386"/>
        <end position="400"/>
    </location>
</feature>
<reference evidence="6 7" key="1">
    <citation type="journal article" date="2016" name="Mol. Biol. Evol.">
        <title>Comparative Genomics of Early-Diverging Mushroom-Forming Fungi Provides Insights into the Origins of Lignocellulose Decay Capabilities.</title>
        <authorList>
            <person name="Nagy L.G."/>
            <person name="Riley R."/>
            <person name="Tritt A."/>
            <person name="Adam C."/>
            <person name="Daum C."/>
            <person name="Floudas D."/>
            <person name="Sun H."/>
            <person name="Yadav J.S."/>
            <person name="Pangilinan J."/>
            <person name="Larsson K.H."/>
            <person name="Matsuura K."/>
            <person name="Barry K."/>
            <person name="Labutti K."/>
            <person name="Kuo R."/>
            <person name="Ohm R.A."/>
            <person name="Bhattacharya S.S."/>
            <person name="Shirouzu T."/>
            <person name="Yoshinaga Y."/>
            <person name="Martin F.M."/>
            <person name="Grigoriev I.V."/>
            <person name="Hibbett D.S."/>
        </authorList>
    </citation>
    <scope>NUCLEOTIDE SEQUENCE [LARGE SCALE GENOMIC DNA]</scope>
    <source>
        <strain evidence="6 7">CBS 109695</strain>
    </source>
</reference>
<protein>
    <recommendedName>
        <fullName evidence="1">1-alkyl-2-acetylglycerophosphocholine esterase</fullName>
        <ecNumber evidence="1">3.1.1.47</ecNumber>
    </recommendedName>
</protein>
<evidence type="ECO:0000256" key="2">
    <source>
        <dbReference type="ARBA" id="ARBA00022801"/>
    </source>
</evidence>
<dbReference type="AlphaFoldDB" id="A0A166A0X1"/>
<dbReference type="InterPro" id="IPR029058">
    <property type="entry name" value="AB_hydrolase_fold"/>
</dbReference>
<dbReference type="GO" id="GO:0016042">
    <property type="term" value="P:lipid catabolic process"/>
    <property type="evidence" value="ECO:0007669"/>
    <property type="project" value="UniProtKB-KW"/>
</dbReference>
<evidence type="ECO:0000256" key="5">
    <source>
        <dbReference type="SAM" id="MobiDB-lite"/>
    </source>
</evidence>